<dbReference type="EMBL" id="KZ308437">
    <property type="protein sequence ID" value="KAG8229594.1"/>
    <property type="molecule type" value="Genomic_DNA"/>
</dbReference>
<keyword evidence="1" id="KW-0732">Signal</keyword>
<sequence>MTLLLMELMTNWLWGTVVVGNGATPELLAALSAGKGNATVIMKSKEYHQKIRDILQDTSYKTLLRDPTDALARKTAGKKFLSISVELEAEKERNLRPPAAAPPRLYGSPKIHKDGIPLRPIVSAINSPTYNLAKYLTGLLSPHVGKCEHHIRNSSHLIIILDEIHLDPSDIM</sequence>
<name>A0A8K0P3F3_LADFU</name>
<feature type="signal peptide" evidence="1">
    <location>
        <begin position="1"/>
        <end position="15"/>
    </location>
</feature>
<reference evidence="2" key="1">
    <citation type="submission" date="2013-04" db="EMBL/GenBank/DDBJ databases">
        <authorList>
            <person name="Qu J."/>
            <person name="Murali S.C."/>
            <person name="Bandaranaike D."/>
            <person name="Bellair M."/>
            <person name="Blankenburg K."/>
            <person name="Chao H."/>
            <person name="Dinh H."/>
            <person name="Doddapaneni H."/>
            <person name="Downs B."/>
            <person name="Dugan-Rocha S."/>
            <person name="Elkadiri S."/>
            <person name="Gnanaolivu R.D."/>
            <person name="Hernandez B."/>
            <person name="Javaid M."/>
            <person name="Jayaseelan J.C."/>
            <person name="Lee S."/>
            <person name="Li M."/>
            <person name="Ming W."/>
            <person name="Munidasa M."/>
            <person name="Muniz J."/>
            <person name="Nguyen L."/>
            <person name="Ongeri F."/>
            <person name="Osuji N."/>
            <person name="Pu L.-L."/>
            <person name="Puazo M."/>
            <person name="Qu C."/>
            <person name="Quiroz J."/>
            <person name="Raj R."/>
            <person name="Weissenberger G."/>
            <person name="Xin Y."/>
            <person name="Zou X."/>
            <person name="Han Y."/>
            <person name="Richards S."/>
            <person name="Worley K."/>
            <person name="Muzny D."/>
            <person name="Gibbs R."/>
        </authorList>
    </citation>
    <scope>NUCLEOTIDE SEQUENCE</scope>
    <source>
        <strain evidence="2">Sampled in the wild</strain>
    </source>
</reference>
<evidence type="ECO:0000313" key="2">
    <source>
        <dbReference type="EMBL" id="KAG8229594.1"/>
    </source>
</evidence>
<proteinExistence type="predicted"/>
<evidence type="ECO:0000256" key="1">
    <source>
        <dbReference type="SAM" id="SignalP"/>
    </source>
</evidence>
<dbReference type="PANTHER" id="PTHR21301:SF11">
    <property type="entry name" value="GIY-YIG DOMAIN-CONTAINING PROTEIN"/>
    <property type="match status" value="1"/>
</dbReference>
<gene>
    <name evidence="2" type="ORF">J437_LFUL002317</name>
</gene>
<organism evidence="2 3">
    <name type="scientific">Ladona fulva</name>
    <name type="common">Scarce chaser dragonfly</name>
    <name type="synonym">Libellula fulva</name>
    <dbReference type="NCBI Taxonomy" id="123851"/>
    <lineage>
        <taxon>Eukaryota</taxon>
        <taxon>Metazoa</taxon>
        <taxon>Ecdysozoa</taxon>
        <taxon>Arthropoda</taxon>
        <taxon>Hexapoda</taxon>
        <taxon>Insecta</taxon>
        <taxon>Pterygota</taxon>
        <taxon>Palaeoptera</taxon>
        <taxon>Odonata</taxon>
        <taxon>Epiprocta</taxon>
        <taxon>Anisoptera</taxon>
        <taxon>Libelluloidea</taxon>
        <taxon>Libellulidae</taxon>
        <taxon>Ladona</taxon>
    </lineage>
</organism>
<comment type="caution">
    <text evidence="2">The sequence shown here is derived from an EMBL/GenBank/DDBJ whole genome shotgun (WGS) entry which is preliminary data.</text>
</comment>
<reference evidence="2" key="2">
    <citation type="submission" date="2017-10" db="EMBL/GenBank/DDBJ databases">
        <title>Ladona fulva Genome sequencing and assembly.</title>
        <authorList>
            <person name="Murali S."/>
            <person name="Richards S."/>
            <person name="Bandaranaike D."/>
            <person name="Bellair M."/>
            <person name="Blankenburg K."/>
            <person name="Chao H."/>
            <person name="Dinh H."/>
            <person name="Doddapaneni H."/>
            <person name="Dugan-Rocha S."/>
            <person name="Elkadiri S."/>
            <person name="Gnanaolivu R."/>
            <person name="Hernandez B."/>
            <person name="Skinner E."/>
            <person name="Javaid M."/>
            <person name="Lee S."/>
            <person name="Li M."/>
            <person name="Ming W."/>
            <person name="Munidasa M."/>
            <person name="Muniz J."/>
            <person name="Nguyen L."/>
            <person name="Hughes D."/>
            <person name="Osuji N."/>
            <person name="Pu L.-L."/>
            <person name="Puazo M."/>
            <person name="Qu C."/>
            <person name="Quiroz J."/>
            <person name="Raj R."/>
            <person name="Weissenberger G."/>
            <person name="Xin Y."/>
            <person name="Zou X."/>
            <person name="Han Y."/>
            <person name="Worley K."/>
            <person name="Muzny D."/>
            <person name="Gibbs R."/>
        </authorList>
    </citation>
    <scope>NUCLEOTIDE SEQUENCE</scope>
    <source>
        <strain evidence="2">Sampled in the wild</strain>
    </source>
</reference>
<accession>A0A8K0P3F3</accession>
<dbReference type="Proteomes" id="UP000792457">
    <property type="component" value="Unassembled WGS sequence"/>
</dbReference>
<feature type="non-terminal residue" evidence="2">
    <location>
        <position position="1"/>
    </location>
</feature>
<evidence type="ECO:0000313" key="3">
    <source>
        <dbReference type="Proteomes" id="UP000792457"/>
    </source>
</evidence>
<keyword evidence="3" id="KW-1185">Reference proteome</keyword>
<dbReference type="OrthoDB" id="10066550at2759"/>
<protein>
    <submittedName>
        <fullName evidence="2">Uncharacterized protein</fullName>
    </submittedName>
</protein>
<dbReference type="AlphaFoldDB" id="A0A8K0P3F3"/>
<feature type="chain" id="PRO_5035421853" evidence="1">
    <location>
        <begin position="16"/>
        <end position="172"/>
    </location>
</feature>
<dbReference type="PANTHER" id="PTHR21301">
    <property type="entry name" value="REVERSE TRANSCRIPTASE"/>
    <property type="match status" value="1"/>
</dbReference>